<dbReference type="EMBL" id="CP000481">
    <property type="protein sequence ID" value="ABK52859.1"/>
    <property type="molecule type" value="Genomic_DNA"/>
</dbReference>
<gene>
    <name evidence="4" type="ordered locus">Acel_1087</name>
</gene>
<dbReference type="KEGG" id="ace:Acel_1087"/>
<dbReference type="RefSeq" id="WP_011719922.1">
    <property type="nucleotide sequence ID" value="NC_008578.1"/>
</dbReference>
<evidence type="ECO:0000256" key="1">
    <source>
        <dbReference type="ARBA" id="ARBA00022679"/>
    </source>
</evidence>
<dbReference type="InterPro" id="IPR016181">
    <property type="entry name" value="Acyl_CoA_acyltransferase"/>
</dbReference>
<organism evidence="4 5">
    <name type="scientific">Acidothermus cellulolyticus (strain ATCC 43068 / DSM 8971 / 11B)</name>
    <dbReference type="NCBI Taxonomy" id="351607"/>
    <lineage>
        <taxon>Bacteria</taxon>
        <taxon>Bacillati</taxon>
        <taxon>Actinomycetota</taxon>
        <taxon>Actinomycetes</taxon>
        <taxon>Acidothermales</taxon>
        <taxon>Acidothermaceae</taxon>
        <taxon>Acidothermus</taxon>
    </lineage>
</organism>
<dbReference type="Gene3D" id="3.40.630.30">
    <property type="match status" value="1"/>
</dbReference>
<dbReference type="STRING" id="351607.Acel_1087"/>
<protein>
    <submittedName>
        <fullName evidence="4">GCN5-related N-acetyltransferase</fullName>
    </submittedName>
</protein>
<evidence type="ECO:0000259" key="3">
    <source>
        <dbReference type="PROSITE" id="PS51186"/>
    </source>
</evidence>
<evidence type="ECO:0000256" key="2">
    <source>
        <dbReference type="ARBA" id="ARBA00023315"/>
    </source>
</evidence>
<sequence length="208" mass="22966">MSRLPVQVRPADYDDVVALADLWSDLEASGRLKTGLPALADCGPKELVERLLTRDDGRVLVAALDDRILGVAVVSVVRFVPFQERASVQIDYVYVMEPYRRRGIGHALVAAAAAYAEDVGAAQLTVNVSPLSREANRFFAQLGLTPFALRRVAPVTAVRRRIAILEHACLPRVPGNRRLAPRYSFDRLSSIGVQAFRPTWRKAPRSAH</sequence>
<accession>A0LTU9</accession>
<dbReference type="SUPFAM" id="SSF55729">
    <property type="entry name" value="Acyl-CoA N-acyltransferases (Nat)"/>
    <property type="match status" value="1"/>
</dbReference>
<dbReference type="PANTHER" id="PTHR43877:SF1">
    <property type="entry name" value="ACETYLTRANSFERASE"/>
    <property type="match status" value="1"/>
</dbReference>
<dbReference type="PANTHER" id="PTHR43877">
    <property type="entry name" value="AMINOALKYLPHOSPHONATE N-ACETYLTRANSFERASE-RELATED-RELATED"/>
    <property type="match status" value="1"/>
</dbReference>
<evidence type="ECO:0000313" key="5">
    <source>
        <dbReference type="Proteomes" id="UP000008221"/>
    </source>
</evidence>
<dbReference type="HOGENOM" id="CLU_114904_0_0_11"/>
<keyword evidence="5" id="KW-1185">Reference proteome</keyword>
<dbReference type="Pfam" id="PF00583">
    <property type="entry name" value="Acetyltransf_1"/>
    <property type="match status" value="1"/>
</dbReference>
<dbReference type="AlphaFoldDB" id="A0LTU9"/>
<proteinExistence type="predicted"/>
<reference evidence="4 5" key="1">
    <citation type="journal article" date="2009" name="Genome Res.">
        <title>Complete genome of the cellulolytic thermophile Acidothermus cellulolyticus 11B provides insights into its ecophysiological and evolutionary adaptations.</title>
        <authorList>
            <person name="Barabote R.D."/>
            <person name="Xie G."/>
            <person name="Leu D.H."/>
            <person name="Normand P."/>
            <person name="Necsulea A."/>
            <person name="Daubin V."/>
            <person name="Medigue C."/>
            <person name="Adney W.S."/>
            <person name="Xu X.C."/>
            <person name="Lapidus A."/>
            <person name="Parales R.E."/>
            <person name="Detter C."/>
            <person name="Pujic P."/>
            <person name="Bruce D."/>
            <person name="Lavire C."/>
            <person name="Challacombe J.F."/>
            <person name="Brettin T.S."/>
            <person name="Berry A.M."/>
        </authorList>
    </citation>
    <scope>NUCLEOTIDE SEQUENCE [LARGE SCALE GENOMIC DNA]</scope>
    <source>
        <strain evidence="5">ATCC 43068 / DSM 8971 / 11B</strain>
    </source>
</reference>
<dbReference type="GO" id="GO:0016747">
    <property type="term" value="F:acyltransferase activity, transferring groups other than amino-acyl groups"/>
    <property type="evidence" value="ECO:0007669"/>
    <property type="project" value="InterPro"/>
</dbReference>
<feature type="domain" description="N-acetyltransferase" evidence="3">
    <location>
        <begin position="6"/>
        <end position="165"/>
    </location>
</feature>
<dbReference type="InParanoid" id="A0LTU9"/>
<dbReference type="eggNOG" id="COG0456">
    <property type="taxonomic scope" value="Bacteria"/>
</dbReference>
<dbReference type="InterPro" id="IPR050832">
    <property type="entry name" value="Bact_Acetyltransf"/>
</dbReference>
<keyword evidence="1 4" id="KW-0808">Transferase</keyword>
<evidence type="ECO:0000313" key="4">
    <source>
        <dbReference type="EMBL" id="ABK52859.1"/>
    </source>
</evidence>
<dbReference type="InterPro" id="IPR000182">
    <property type="entry name" value="GNAT_dom"/>
</dbReference>
<dbReference type="PROSITE" id="PS51186">
    <property type="entry name" value="GNAT"/>
    <property type="match status" value="1"/>
</dbReference>
<name>A0LTU9_ACIC1</name>
<dbReference type="Proteomes" id="UP000008221">
    <property type="component" value="Chromosome"/>
</dbReference>
<keyword evidence="2" id="KW-0012">Acyltransferase</keyword>